<reference evidence="2 3" key="1">
    <citation type="journal article" date="2023" name="Plants (Basel)">
        <title>Bridging the Gap: Combining Genomics and Transcriptomics Approaches to Understand Stylosanthes scabra, an Orphan Legume from the Brazilian Caatinga.</title>
        <authorList>
            <person name="Ferreira-Neto J.R.C."/>
            <person name="da Silva M.D."/>
            <person name="Binneck E."/>
            <person name="de Melo N.F."/>
            <person name="da Silva R.H."/>
            <person name="de Melo A.L.T.M."/>
            <person name="Pandolfi V."/>
            <person name="Bustamante F.O."/>
            <person name="Brasileiro-Vidal A.C."/>
            <person name="Benko-Iseppon A.M."/>
        </authorList>
    </citation>
    <scope>NUCLEOTIDE SEQUENCE [LARGE SCALE GENOMIC DNA]</scope>
    <source>
        <tissue evidence="2">Leaves</tissue>
    </source>
</reference>
<protein>
    <submittedName>
        <fullName evidence="2">Uncharacterized protein</fullName>
    </submittedName>
</protein>
<accession>A0ABU6VRL5</accession>
<feature type="region of interest" description="Disordered" evidence="1">
    <location>
        <begin position="45"/>
        <end position="77"/>
    </location>
</feature>
<name>A0ABU6VRL5_9FABA</name>
<organism evidence="2 3">
    <name type="scientific">Stylosanthes scabra</name>
    <dbReference type="NCBI Taxonomy" id="79078"/>
    <lineage>
        <taxon>Eukaryota</taxon>
        <taxon>Viridiplantae</taxon>
        <taxon>Streptophyta</taxon>
        <taxon>Embryophyta</taxon>
        <taxon>Tracheophyta</taxon>
        <taxon>Spermatophyta</taxon>
        <taxon>Magnoliopsida</taxon>
        <taxon>eudicotyledons</taxon>
        <taxon>Gunneridae</taxon>
        <taxon>Pentapetalae</taxon>
        <taxon>rosids</taxon>
        <taxon>fabids</taxon>
        <taxon>Fabales</taxon>
        <taxon>Fabaceae</taxon>
        <taxon>Papilionoideae</taxon>
        <taxon>50 kb inversion clade</taxon>
        <taxon>dalbergioids sensu lato</taxon>
        <taxon>Dalbergieae</taxon>
        <taxon>Pterocarpus clade</taxon>
        <taxon>Stylosanthes</taxon>
    </lineage>
</organism>
<comment type="caution">
    <text evidence="2">The sequence shown here is derived from an EMBL/GenBank/DDBJ whole genome shotgun (WGS) entry which is preliminary data.</text>
</comment>
<proteinExistence type="predicted"/>
<keyword evidence="3" id="KW-1185">Reference proteome</keyword>
<feature type="compositionally biased region" description="Acidic residues" evidence="1">
    <location>
        <begin position="64"/>
        <end position="77"/>
    </location>
</feature>
<sequence>MIQDARRVASETAIGSSNKTKMIDSFETVSLGRMTVIMVLQAEPEQQGKTKDAEVEVQGAEGEVPPELENVVEEEQQPEPLSVMMLVQPEQQSKSQDAEGKDLAMRETNEDLIEPIEVEPVPIISIQIPLEPQDPEPCSLTL</sequence>
<gene>
    <name evidence="2" type="ORF">PIB30_069757</name>
</gene>
<dbReference type="Proteomes" id="UP001341840">
    <property type="component" value="Unassembled WGS sequence"/>
</dbReference>
<evidence type="ECO:0000313" key="2">
    <source>
        <dbReference type="EMBL" id="MED6174513.1"/>
    </source>
</evidence>
<evidence type="ECO:0000313" key="3">
    <source>
        <dbReference type="Proteomes" id="UP001341840"/>
    </source>
</evidence>
<dbReference type="EMBL" id="JASCZI010151807">
    <property type="protein sequence ID" value="MED6174513.1"/>
    <property type="molecule type" value="Genomic_DNA"/>
</dbReference>
<evidence type="ECO:0000256" key="1">
    <source>
        <dbReference type="SAM" id="MobiDB-lite"/>
    </source>
</evidence>